<dbReference type="eggNOG" id="COG5305">
    <property type="taxonomic scope" value="Bacteria"/>
</dbReference>
<dbReference type="STRING" id="445975.COLSTE_02442"/>
<evidence type="ECO:0000256" key="6">
    <source>
        <dbReference type="ARBA" id="ARBA00022989"/>
    </source>
</evidence>
<dbReference type="GO" id="GO:0009103">
    <property type="term" value="P:lipopolysaccharide biosynthetic process"/>
    <property type="evidence" value="ECO:0007669"/>
    <property type="project" value="UniProtKB-ARBA"/>
</dbReference>
<evidence type="ECO:0000313" key="9">
    <source>
        <dbReference type="EMBL" id="EEA89378.1"/>
    </source>
</evidence>
<dbReference type="GeneID" id="98001652"/>
<evidence type="ECO:0000313" key="10">
    <source>
        <dbReference type="Proteomes" id="UP000003560"/>
    </source>
</evidence>
<reference evidence="9 10" key="1">
    <citation type="submission" date="2008-10" db="EMBL/GenBank/DDBJ databases">
        <title>Draft genome sequence of Collinsella stercoris (DSM 13279).</title>
        <authorList>
            <person name="Sudarsanam P."/>
            <person name="Ley R."/>
            <person name="Guruge J."/>
            <person name="Turnbaugh P.J."/>
            <person name="Mahowald M."/>
            <person name="Liep D."/>
            <person name="Gordon J."/>
        </authorList>
    </citation>
    <scope>NUCLEOTIDE SEQUENCE [LARGE SCALE GENOMIC DNA]</scope>
    <source>
        <strain evidence="9 10">DSM 13279</strain>
    </source>
</reference>
<proteinExistence type="predicted"/>
<dbReference type="GO" id="GO:0010041">
    <property type="term" value="P:response to iron(III) ion"/>
    <property type="evidence" value="ECO:0007669"/>
    <property type="project" value="TreeGrafter"/>
</dbReference>
<feature type="transmembrane region" description="Helical" evidence="8">
    <location>
        <begin position="398"/>
        <end position="416"/>
    </location>
</feature>
<keyword evidence="3" id="KW-0328">Glycosyltransferase</keyword>
<keyword evidence="10" id="KW-1185">Reference proteome</keyword>
<evidence type="ECO:0000256" key="7">
    <source>
        <dbReference type="ARBA" id="ARBA00023136"/>
    </source>
</evidence>
<feature type="transmembrane region" description="Helical" evidence="8">
    <location>
        <begin position="115"/>
        <end position="133"/>
    </location>
</feature>
<comment type="subcellular location">
    <subcellularLocation>
        <location evidence="1">Cell membrane</location>
        <topology evidence="1">Multi-pass membrane protein</topology>
    </subcellularLocation>
</comment>
<gene>
    <name evidence="9" type="ORF">COLSTE_02442</name>
</gene>
<evidence type="ECO:0000256" key="1">
    <source>
        <dbReference type="ARBA" id="ARBA00004651"/>
    </source>
</evidence>
<feature type="transmembrane region" description="Helical" evidence="8">
    <location>
        <begin position="59"/>
        <end position="76"/>
    </location>
</feature>
<dbReference type="Proteomes" id="UP000003560">
    <property type="component" value="Unassembled WGS sequence"/>
</dbReference>
<feature type="transmembrane region" description="Helical" evidence="8">
    <location>
        <begin position="12"/>
        <end position="39"/>
    </location>
</feature>
<evidence type="ECO:0000256" key="4">
    <source>
        <dbReference type="ARBA" id="ARBA00022679"/>
    </source>
</evidence>
<evidence type="ECO:0000256" key="8">
    <source>
        <dbReference type="SAM" id="Phobius"/>
    </source>
</evidence>
<reference evidence="9 10" key="2">
    <citation type="submission" date="2008-10" db="EMBL/GenBank/DDBJ databases">
        <authorList>
            <person name="Fulton L."/>
            <person name="Clifton S."/>
            <person name="Fulton B."/>
            <person name="Xu J."/>
            <person name="Minx P."/>
            <person name="Pepin K.H."/>
            <person name="Johnson M."/>
            <person name="Thiruvilangam P."/>
            <person name="Bhonagiri V."/>
            <person name="Nash W.E."/>
            <person name="Mardis E.R."/>
            <person name="Wilson R.K."/>
        </authorList>
    </citation>
    <scope>NUCLEOTIDE SEQUENCE [LARGE SCALE GENOMIC DNA]</scope>
    <source>
        <strain evidence="9 10">DSM 13279</strain>
    </source>
</reference>
<dbReference type="InterPro" id="IPR050297">
    <property type="entry name" value="LipidA_mod_glycosyltrf_83"/>
</dbReference>
<comment type="caution">
    <text evidence="9">The sequence shown here is derived from an EMBL/GenBank/DDBJ whole genome shotgun (WGS) entry which is preliminary data.</text>
</comment>
<dbReference type="AlphaFoldDB" id="B6GEA5"/>
<evidence type="ECO:0000256" key="2">
    <source>
        <dbReference type="ARBA" id="ARBA00022475"/>
    </source>
</evidence>
<feature type="transmembrane region" description="Helical" evidence="8">
    <location>
        <begin position="232"/>
        <end position="253"/>
    </location>
</feature>
<feature type="transmembrane region" description="Helical" evidence="8">
    <location>
        <begin position="372"/>
        <end position="391"/>
    </location>
</feature>
<dbReference type="RefSeq" id="WP_006722064.1">
    <property type="nucleotide sequence ID" value="NZ_CP085935.1"/>
</dbReference>
<protein>
    <recommendedName>
        <fullName evidence="11">Glycosyltransferase RgtA/B/C/D-like domain-containing protein</fullName>
    </recommendedName>
</protein>
<feature type="transmembrane region" description="Helical" evidence="8">
    <location>
        <begin position="341"/>
        <end position="366"/>
    </location>
</feature>
<keyword evidence="6 8" id="KW-1133">Transmembrane helix</keyword>
<dbReference type="OrthoDB" id="5318634at2"/>
<dbReference type="PANTHER" id="PTHR33908">
    <property type="entry name" value="MANNOSYLTRANSFERASE YKCB-RELATED"/>
    <property type="match status" value="1"/>
</dbReference>
<feature type="transmembrane region" description="Helical" evidence="8">
    <location>
        <begin position="179"/>
        <end position="211"/>
    </location>
</feature>
<feature type="transmembrane region" description="Helical" evidence="8">
    <location>
        <begin position="140"/>
        <end position="159"/>
    </location>
</feature>
<evidence type="ECO:0000256" key="3">
    <source>
        <dbReference type="ARBA" id="ARBA00022676"/>
    </source>
</evidence>
<evidence type="ECO:0000256" key="5">
    <source>
        <dbReference type="ARBA" id="ARBA00022692"/>
    </source>
</evidence>
<keyword evidence="2" id="KW-1003">Cell membrane</keyword>
<dbReference type="HOGENOM" id="CLU_493248_0_0_11"/>
<name>B6GEA5_9ACTN</name>
<dbReference type="PANTHER" id="PTHR33908:SF3">
    <property type="entry name" value="UNDECAPRENYL PHOSPHATE-ALPHA-4-AMINO-4-DEOXY-L-ARABINOSE ARABINOSYL TRANSFERASE"/>
    <property type="match status" value="1"/>
</dbReference>
<feature type="transmembrane region" description="Helical" evidence="8">
    <location>
        <begin position="295"/>
        <end position="320"/>
    </location>
</feature>
<sequence>MGDMVRGARIRVGASVSSIALAALTLSVILFNLVAAFHGNIWFDESYSMALTSHTLPEIIAIGATDVHPVLYYVMLRIIYLVFGPSVLAMRLFSVCGMAACVLLGWGVVRKDYGNVAAALFIALVSISPWAAAEAVDIRMYSWAAFFTGLSFLYSMRIVRVLLPLEVRSDAAETAVPRHWWVVAFAAALAAAYTHYFAAIASFMSMSLVLASAWLHARAGSSSAVDRAPLHFFWRGVGLCLLGYLPWIIVVIGQTAMVSRGFWIKLDFPNALLTLCTFPFTSEVTIDLMEGDGGGALACVCWAGAALAAACLLRAATCAWRSRAASPRTSGAMQDRLARALGDAVVQGAFVFFGTALLTLVVGLLLGQAIFMTRYMVCALIPLSVSIAVLLARANKKWVPFGFAVGLILVSTGVQVRSCQIAYDERNAEPVAYYDQVTLDGGQGRLPVVAGRNLFGDIQAVGPLSVLVPEAKIEYLDAWLAYDAFTPTVTFLEHGAEALDGYVGRFVYLAGRLSESDIERLEDEVGASVVSSRVFERPYRDTCWTIVLMERR</sequence>
<evidence type="ECO:0008006" key="11">
    <source>
        <dbReference type="Google" id="ProtNLM"/>
    </source>
</evidence>
<feature type="transmembrane region" description="Helical" evidence="8">
    <location>
        <begin position="88"/>
        <end position="109"/>
    </location>
</feature>
<keyword evidence="4" id="KW-0808">Transferase</keyword>
<organism evidence="9 10">
    <name type="scientific">Collinsella stercoris DSM 13279</name>
    <dbReference type="NCBI Taxonomy" id="445975"/>
    <lineage>
        <taxon>Bacteria</taxon>
        <taxon>Bacillati</taxon>
        <taxon>Actinomycetota</taxon>
        <taxon>Coriobacteriia</taxon>
        <taxon>Coriobacteriales</taxon>
        <taxon>Coriobacteriaceae</taxon>
        <taxon>Collinsella</taxon>
    </lineage>
</organism>
<dbReference type="EMBL" id="ABXJ01000147">
    <property type="protein sequence ID" value="EEA89378.1"/>
    <property type="molecule type" value="Genomic_DNA"/>
</dbReference>
<keyword evidence="5 8" id="KW-0812">Transmembrane</keyword>
<keyword evidence="7 8" id="KW-0472">Membrane</keyword>
<dbReference type="GO" id="GO:0016763">
    <property type="term" value="F:pentosyltransferase activity"/>
    <property type="evidence" value="ECO:0007669"/>
    <property type="project" value="TreeGrafter"/>
</dbReference>
<dbReference type="GO" id="GO:0005886">
    <property type="term" value="C:plasma membrane"/>
    <property type="evidence" value="ECO:0007669"/>
    <property type="project" value="UniProtKB-SubCell"/>
</dbReference>
<accession>B6GEA5</accession>